<organism evidence="2 3">
    <name type="scientific">Negativicoccus succinicivorans</name>
    <dbReference type="NCBI Taxonomy" id="620903"/>
    <lineage>
        <taxon>Bacteria</taxon>
        <taxon>Bacillati</taxon>
        <taxon>Bacillota</taxon>
        <taxon>Negativicutes</taxon>
        <taxon>Veillonellales</taxon>
        <taxon>Veillonellaceae</taxon>
        <taxon>Negativicoccus</taxon>
    </lineage>
</organism>
<keyword evidence="1" id="KW-0472">Membrane</keyword>
<evidence type="ECO:0000256" key="1">
    <source>
        <dbReference type="SAM" id="Phobius"/>
    </source>
</evidence>
<dbReference type="RefSeq" id="WP_159823284.1">
    <property type="nucleotide sequence ID" value="NZ_CABWNB010000005.1"/>
</dbReference>
<comment type="caution">
    <text evidence="2">The sequence shown here is derived from an EMBL/GenBank/DDBJ whole genome shotgun (WGS) entry which is preliminary data.</text>
</comment>
<keyword evidence="1" id="KW-0812">Transmembrane</keyword>
<gene>
    <name evidence="2" type="ORF">HNR45_001318</name>
</gene>
<protein>
    <submittedName>
        <fullName evidence="2">Uncharacterized protein</fullName>
    </submittedName>
</protein>
<name>A0A841R505_9FIRM</name>
<dbReference type="EMBL" id="JACHHI010000007">
    <property type="protein sequence ID" value="MBB6478247.1"/>
    <property type="molecule type" value="Genomic_DNA"/>
</dbReference>
<feature type="transmembrane region" description="Helical" evidence="1">
    <location>
        <begin position="286"/>
        <end position="307"/>
    </location>
</feature>
<reference evidence="2 3" key="1">
    <citation type="submission" date="2020-08" db="EMBL/GenBank/DDBJ databases">
        <title>Genomic Encyclopedia of Type Strains, Phase IV (KMG-IV): sequencing the most valuable type-strain genomes for metagenomic binning, comparative biology and taxonomic classification.</title>
        <authorList>
            <person name="Goeker M."/>
        </authorList>
    </citation>
    <scope>NUCLEOTIDE SEQUENCE [LARGE SCALE GENOMIC DNA]</scope>
    <source>
        <strain evidence="2 3">DSM 21255</strain>
    </source>
</reference>
<proteinExistence type="predicted"/>
<evidence type="ECO:0000313" key="2">
    <source>
        <dbReference type="EMBL" id="MBB6478247.1"/>
    </source>
</evidence>
<keyword evidence="1" id="KW-1133">Transmembrane helix</keyword>
<accession>A0A841R505</accession>
<sequence length="439" mass="48524">MGNWRQRMQKLTDAGKQIFASSPLPFLAWEGDGLLCVREKASGPAQWIWLPHAADDLAKTRRVLTEIWHVPLHTVVMTASPAAVRYKTVAMGALNERELREMLRWEGERFFPDVVAPWIGTRSVPLTEERVRVLMAALTSDAAPDERLAALGVECVITVPEVVALGDALAESTGAVYCAASQMLAEYRERVWTDWRLHTIDVTHSDAGSEDEAIYVHGSAAPSDVGATRPWPATIPAELLGDTPSPWRDAAYLPAAAARAAQRPENAALCQTIRLENHAPQPAPSWFRPVLAGSLCILAFAFGYAAFHYAMYQKEMSALQNETTVAQLSALRTQAAAYQTAVHDRQEHERTRLTASKLLLVICDSCPADVTLTEIRTENEDIIVTGNFQSGAPLHDWSEYLSARLERPVRSKIDRHVAAAHTFTLWLGHAEEEANAIRH</sequence>
<evidence type="ECO:0000313" key="3">
    <source>
        <dbReference type="Proteomes" id="UP000591941"/>
    </source>
</evidence>
<keyword evidence="3" id="KW-1185">Reference proteome</keyword>
<dbReference type="GeneID" id="93486572"/>
<dbReference type="AlphaFoldDB" id="A0A841R505"/>
<dbReference type="Proteomes" id="UP000591941">
    <property type="component" value="Unassembled WGS sequence"/>
</dbReference>